<evidence type="ECO:0000313" key="3">
    <source>
        <dbReference type="Proteomes" id="UP000001029"/>
    </source>
</evidence>
<keyword evidence="1" id="KW-0472">Membrane</keyword>
<organism evidence="2 3">
    <name type="scientific">Elusimicrobium minutum (strain Pei191)</name>
    <dbReference type="NCBI Taxonomy" id="445932"/>
    <lineage>
        <taxon>Bacteria</taxon>
        <taxon>Pseudomonadati</taxon>
        <taxon>Elusimicrobiota</taxon>
        <taxon>Elusimicrobia</taxon>
        <taxon>Elusimicrobiales</taxon>
        <taxon>Elusimicrobiaceae</taxon>
        <taxon>Elusimicrobium</taxon>
    </lineage>
</organism>
<gene>
    <name evidence="2" type="ordered locus">Emin_0585</name>
</gene>
<protein>
    <recommendedName>
        <fullName evidence="4">Prepilin-type N-terminal cleavage/methylation domain-containing protein</fullName>
    </recommendedName>
</protein>
<dbReference type="HOGENOM" id="CLU_1358658_0_0_0"/>
<dbReference type="Pfam" id="PF07963">
    <property type="entry name" value="N_methyl"/>
    <property type="match status" value="1"/>
</dbReference>
<evidence type="ECO:0000256" key="1">
    <source>
        <dbReference type="SAM" id="Phobius"/>
    </source>
</evidence>
<dbReference type="Proteomes" id="UP000001029">
    <property type="component" value="Chromosome"/>
</dbReference>
<dbReference type="AlphaFoldDB" id="B2KC13"/>
<name>B2KC13_ELUMP</name>
<proteinExistence type="predicted"/>
<dbReference type="KEGG" id="emi:Emin_0585"/>
<keyword evidence="1" id="KW-0812">Transmembrane</keyword>
<accession>B2KC13</accession>
<dbReference type="InterPro" id="IPR012902">
    <property type="entry name" value="N_methyl_site"/>
</dbReference>
<evidence type="ECO:0008006" key="4">
    <source>
        <dbReference type="Google" id="ProtNLM"/>
    </source>
</evidence>
<dbReference type="OrthoDB" id="9967645at2"/>
<dbReference type="PROSITE" id="PS00409">
    <property type="entry name" value="PROKAR_NTER_METHYL"/>
    <property type="match status" value="1"/>
</dbReference>
<reference evidence="2 3" key="1">
    <citation type="journal article" date="2009" name="Appl. Environ. Microbiol.">
        <title>Genomic analysis of 'Elusimicrobium minutum,' the first cultivated representative of the phylum 'Elusimicrobia' (formerly termite group 1).</title>
        <authorList>
            <person name="Herlemann D.P.R."/>
            <person name="Geissinger O."/>
            <person name="Ikeda-Ohtsubo W."/>
            <person name="Kunin V."/>
            <person name="Sun H."/>
            <person name="Lapidus A."/>
            <person name="Hugenholtz P."/>
            <person name="Brune A."/>
        </authorList>
    </citation>
    <scope>NUCLEOTIDE SEQUENCE [LARGE SCALE GENOMIC DNA]</scope>
    <source>
        <strain evidence="2 3">Pei191</strain>
    </source>
</reference>
<keyword evidence="1" id="KW-1133">Transmembrane helix</keyword>
<dbReference type="RefSeq" id="WP_012414755.1">
    <property type="nucleotide sequence ID" value="NC_010644.1"/>
</dbReference>
<dbReference type="EMBL" id="CP001055">
    <property type="protein sequence ID" value="ACC98140.1"/>
    <property type="molecule type" value="Genomic_DNA"/>
</dbReference>
<evidence type="ECO:0000313" key="2">
    <source>
        <dbReference type="EMBL" id="ACC98140.1"/>
    </source>
</evidence>
<sequence>MINKNKKGFTLIEILVALFLTGLVMAGLVGLWVATSNFASSSREELLYKNAFSIASKRIQKDISESTDVGFNSFTCNSEAHKQVFMQVYKNFIPGANARCVKTDIPASIVIFCYNTKNQTIYRRENAISCSGGAVSMVCDCDDLSSYDDFLVRNVTSIPVASQSTTINGVNLRFTSEVKVGKNRRPISLVFDKSFAYLKSW</sequence>
<feature type="transmembrane region" description="Helical" evidence="1">
    <location>
        <begin position="12"/>
        <end position="34"/>
    </location>
</feature>
<dbReference type="NCBIfam" id="TIGR02532">
    <property type="entry name" value="IV_pilin_GFxxxE"/>
    <property type="match status" value="1"/>
</dbReference>
<dbReference type="STRING" id="445932.Emin_0585"/>
<keyword evidence="3" id="KW-1185">Reference proteome</keyword>